<evidence type="ECO:0008006" key="7">
    <source>
        <dbReference type="Google" id="ProtNLM"/>
    </source>
</evidence>
<dbReference type="EnsemblPlants" id="Zm00001eb092250_T001">
    <property type="protein sequence ID" value="Zm00001eb092250_P001"/>
    <property type="gene ID" value="Zm00001eb092250"/>
</dbReference>
<evidence type="ECO:0000256" key="4">
    <source>
        <dbReference type="SAM" id="MobiDB-lite"/>
    </source>
</evidence>
<dbReference type="AlphaFoldDB" id="A0A804MK34"/>
<dbReference type="PANTHER" id="PTHR45969:SF1">
    <property type="entry name" value="OS06G0109100 PROTEIN"/>
    <property type="match status" value="1"/>
</dbReference>
<keyword evidence="1" id="KW-0479">Metal-binding</keyword>
<dbReference type="GO" id="GO:0008270">
    <property type="term" value="F:zinc ion binding"/>
    <property type="evidence" value="ECO:0007669"/>
    <property type="project" value="UniProtKB-KW"/>
</dbReference>
<name>A0A804MK34_MAIZE</name>
<evidence type="ECO:0000256" key="2">
    <source>
        <dbReference type="ARBA" id="ARBA00022771"/>
    </source>
</evidence>
<reference evidence="6" key="1">
    <citation type="submission" date="2015-12" db="EMBL/GenBank/DDBJ databases">
        <title>Update maize B73 reference genome by single molecule sequencing technologies.</title>
        <authorList>
            <consortium name="Maize Genome Sequencing Project"/>
            <person name="Ware D."/>
        </authorList>
    </citation>
    <scope>NUCLEOTIDE SEQUENCE [LARGE SCALE GENOMIC DNA]</scope>
    <source>
        <strain evidence="6">cv. B73</strain>
    </source>
</reference>
<feature type="compositionally biased region" description="Low complexity" evidence="4">
    <location>
        <begin position="113"/>
        <end position="125"/>
    </location>
</feature>
<dbReference type="Proteomes" id="UP000007305">
    <property type="component" value="Chromosome 2"/>
</dbReference>
<organism evidence="5 6">
    <name type="scientific">Zea mays</name>
    <name type="common">Maize</name>
    <dbReference type="NCBI Taxonomy" id="4577"/>
    <lineage>
        <taxon>Eukaryota</taxon>
        <taxon>Viridiplantae</taxon>
        <taxon>Streptophyta</taxon>
        <taxon>Embryophyta</taxon>
        <taxon>Tracheophyta</taxon>
        <taxon>Spermatophyta</taxon>
        <taxon>Magnoliopsida</taxon>
        <taxon>Liliopsida</taxon>
        <taxon>Poales</taxon>
        <taxon>Poaceae</taxon>
        <taxon>PACMAD clade</taxon>
        <taxon>Panicoideae</taxon>
        <taxon>Andropogonodae</taxon>
        <taxon>Andropogoneae</taxon>
        <taxon>Tripsacinae</taxon>
        <taxon>Zea</taxon>
    </lineage>
</organism>
<dbReference type="InParanoid" id="A0A804MK34"/>
<proteinExistence type="predicted"/>
<dbReference type="InterPro" id="IPR013083">
    <property type="entry name" value="Znf_RING/FYVE/PHD"/>
</dbReference>
<evidence type="ECO:0000313" key="6">
    <source>
        <dbReference type="Proteomes" id="UP000007305"/>
    </source>
</evidence>
<keyword evidence="2" id="KW-0863">Zinc-finger</keyword>
<dbReference type="PANTHER" id="PTHR45969">
    <property type="entry name" value="RING ZINC FINGER PROTEIN-RELATED"/>
    <property type="match status" value="1"/>
</dbReference>
<keyword evidence="6" id="KW-1185">Reference proteome</keyword>
<feature type="region of interest" description="Disordered" evidence="4">
    <location>
        <begin position="105"/>
        <end position="127"/>
    </location>
</feature>
<evidence type="ECO:0000256" key="3">
    <source>
        <dbReference type="ARBA" id="ARBA00022833"/>
    </source>
</evidence>
<dbReference type="Gene3D" id="3.30.40.10">
    <property type="entry name" value="Zinc/RING finger domain, C3HC4 (zinc finger)"/>
    <property type="match status" value="1"/>
</dbReference>
<sequence>MEEHSPAVCFDSRSCGSGGAAAPHPLPKGCCICLSDFHVASEVRRVRGYRHVFHRVCLDRWVTHGHRTSSLCRASPSIRSSGPAPPTSPCQPYCLGSYVANPLPPASGRRRASPPSNAASRRGPSLVARHPSGSHLRLCVLNKLLVPQLPPPLFSLGPHLGSTSMAVPSLPPQVAPAAPELLTSLSRYSITVRRRSQQFLW</sequence>
<evidence type="ECO:0000256" key="1">
    <source>
        <dbReference type="ARBA" id="ARBA00022723"/>
    </source>
</evidence>
<dbReference type="SUPFAM" id="SSF57850">
    <property type="entry name" value="RING/U-box"/>
    <property type="match status" value="1"/>
</dbReference>
<accession>A0A804MK34</accession>
<keyword evidence="3" id="KW-0862">Zinc</keyword>
<reference evidence="5" key="3">
    <citation type="submission" date="2021-05" db="UniProtKB">
        <authorList>
            <consortium name="EnsemblPlants"/>
        </authorList>
    </citation>
    <scope>IDENTIFICATION</scope>
    <source>
        <strain evidence="5">cv. B73</strain>
    </source>
</reference>
<dbReference type="Gramene" id="Zm00001eb092250_T001">
    <property type="protein sequence ID" value="Zm00001eb092250_P001"/>
    <property type="gene ID" value="Zm00001eb092250"/>
</dbReference>
<reference evidence="5" key="2">
    <citation type="submission" date="2019-07" db="EMBL/GenBank/DDBJ databases">
        <authorList>
            <person name="Seetharam A."/>
            <person name="Woodhouse M."/>
            <person name="Cannon E."/>
        </authorList>
    </citation>
    <scope>NUCLEOTIDE SEQUENCE [LARGE SCALE GENOMIC DNA]</scope>
    <source>
        <strain evidence="5">cv. B73</strain>
    </source>
</reference>
<protein>
    <recommendedName>
        <fullName evidence="7">RING-type domain-containing protein</fullName>
    </recommendedName>
</protein>
<evidence type="ECO:0000313" key="5">
    <source>
        <dbReference type="EnsemblPlants" id="Zm00001eb092250_P001"/>
    </source>
</evidence>